<protein>
    <submittedName>
        <fullName evidence="2">Uncharacterized protein</fullName>
    </submittedName>
</protein>
<keyword evidence="3" id="KW-1185">Reference proteome</keyword>
<comment type="caution">
    <text evidence="2">The sequence shown here is derived from an EMBL/GenBank/DDBJ whole genome shotgun (WGS) entry which is preliminary data.</text>
</comment>
<sequence>MSYQEKKALLNFVTYVIALLLYANYVHAHYWQEGMNTDELLQFWSRFLLIMIPVQIVIHIIVHILLGIARGMANGGKIKEEVVDEFDKIIELKSSRNGMISFAFTFIGGLIWLANGYGVNHFFMTLIIGGVFGEVIEAVSRVYYYRKGV</sequence>
<accession>A0A6N6RMD4</accession>
<feature type="transmembrane region" description="Helical" evidence="1">
    <location>
        <begin position="98"/>
        <end position="115"/>
    </location>
</feature>
<feature type="transmembrane region" description="Helical" evidence="1">
    <location>
        <begin position="43"/>
        <end position="69"/>
    </location>
</feature>
<keyword evidence="1" id="KW-1133">Transmembrane helix</keyword>
<keyword evidence="1" id="KW-0812">Transmembrane</keyword>
<reference evidence="2 3" key="1">
    <citation type="submission" date="2019-09" db="EMBL/GenBank/DDBJ databases">
        <title>Genomes of family Cryomorphaceae.</title>
        <authorList>
            <person name="Bowman J.P."/>
        </authorList>
    </citation>
    <scope>NUCLEOTIDE SEQUENCE [LARGE SCALE GENOMIC DNA]</scope>
    <source>
        <strain evidence="2 3">LMG 25704</strain>
    </source>
</reference>
<dbReference type="RefSeq" id="WP_151666318.1">
    <property type="nucleotide sequence ID" value="NZ_WBVO01000001.1"/>
</dbReference>
<organism evidence="2 3">
    <name type="scientific">Phaeocystidibacter luteus</name>
    <dbReference type="NCBI Taxonomy" id="911197"/>
    <lineage>
        <taxon>Bacteria</taxon>
        <taxon>Pseudomonadati</taxon>
        <taxon>Bacteroidota</taxon>
        <taxon>Flavobacteriia</taxon>
        <taxon>Flavobacteriales</taxon>
        <taxon>Phaeocystidibacteraceae</taxon>
        <taxon>Phaeocystidibacter</taxon>
    </lineage>
</organism>
<dbReference type="OrthoDB" id="2191398at2"/>
<name>A0A6N6RMD4_9FLAO</name>
<dbReference type="EMBL" id="WBVO01000001">
    <property type="protein sequence ID" value="KAB2814740.1"/>
    <property type="molecule type" value="Genomic_DNA"/>
</dbReference>
<evidence type="ECO:0000313" key="2">
    <source>
        <dbReference type="EMBL" id="KAB2814740.1"/>
    </source>
</evidence>
<evidence type="ECO:0000256" key="1">
    <source>
        <dbReference type="SAM" id="Phobius"/>
    </source>
</evidence>
<feature type="transmembrane region" description="Helical" evidence="1">
    <location>
        <begin position="12"/>
        <end position="31"/>
    </location>
</feature>
<dbReference type="Proteomes" id="UP000468650">
    <property type="component" value="Unassembled WGS sequence"/>
</dbReference>
<keyword evidence="1" id="KW-0472">Membrane</keyword>
<feature type="transmembrane region" description="Helical" evidence="1">
    <location>
        <begin position="121"/>
        <end position="144"/>
    </location>
</feature>
<evidence type="ECO:0000313" key="3">
    <source>
        <dbReference type="Proteomes" id="UP000468650"/>
    </source>
</evidence>
<dbReference type="AlphaFoldDB" id="A0A6N6RMD4"/>
<gene>
    <name evidence="2" type="ORF">F8C67_03065</name>
</gene>
<proteinExistence type="predicted"/>